<protein>
    <submittedName>
        <fullName evidence="1">Uncharacterized protein</fullName>
    </submittedName>
</protein>
<gene>
    <name evidence="1" type="ORF">LCGC14_0923400</name>
</gene>
<accession>A0A0F9RWM5</accession>
<name>A0A0F9RWM5_9ZZZZ</name>
<reference evidence="1" key="1">
    <citation type="journal article" date="2015" name="Nature">
        <title>Complex archaea that bridge the gap between prokaryotes and eukaryotes.</title>
        <authorList>
            <person name="Spang A."/>
            <person name="Saw J.H."/>
            <person name="Jorgensen S.L."/>
            <person name="Zaremba-Niedzwiedzka K."/>
            <person name="Martijn J."/>
            <person name="Lind A.E."/>
            <person name="van Eijk R."/>
            <person name="Schleper C."/>
            <person name="Guy L."/>
            <person name="Ettema T.J."/>
        </authorList>
    </citation>
    <scope>NUCLEOTIDE SEQUENCE</scope>
</reference>
<comment type="caution">
    <text evidence="1">The sequence shown here is derived from an EMBL/GenBank/DDBJ whole genome shotgun (WGS) entry which is preliminary data.</text>
</comment>
<proteinExistence type="predicted"/>
<dbReference type="EMBL" id="LAZR01003131">
    <property type="protein sequence ID" value="KKN21628.1"/>
    <property type="molecule type" value="Genomic_DNA"/>
</dbReference>
<sequence>MIIINDENRIWEILDEFKISKVSFHYETNIPFYNENTDTEDYTEGYILEVGKLKSGGGWRYHTFSTHFGNFNKNINRALVFYSDLIIKNKGSEFDLKYLILTQNFFILLINSLEVYLVNIFKSLAKGITVETFNMKLFVKFLGKFNLKEEFYRALKEKGNINFYLSEILPERVDLLQKKKCRIAYQLVNFDLLNIDKSGWEKIFCNSSGNCYIQQRNEIVHGGLPIVHNKTKFSQLEFIETALKDIVKFTLSVEESTYQKISEFEAKELENNLY</sequence>
<evidence type="ECO:0000313" key="1">
    <source>
        <dbReference type="EMBL" id="KKN21628.1"/>
    </source>
</evidence>
<dbReference type="AlphaFoldDB" id="A0A0F9RWM5"/>
<organism evidence="1">
    <name type="scientific">marine sediment metagenome</name>
    <dbReference type="NCBI Taxonomy" id="412755"/>
    <lineage>
        <taxon>unclassified sequences</taxon>
        <taxon>metagenomes</taxon>
        <taxon>ecological metagenomes</taxon>
    </lineage>
</organism>